<protein>
    <submittedName>
        <fullName evidence="1">Uncharacterized protein</fullName>
    </submittedName>
</protein>
<evidence type="ECO:0000313" key="1">
    <source>
        <dbReference type="EMBL" id="PZO37997.1"/>
    </source>
</evidence>
<dbReference type="AlphaFoldDB" id="A0A2W4W3A6"/>
<dbReference type="Proteomes" id="UP000249467">
    <property type="component" value="Unassembled WGS sequence"/>
</dbReference>
<organism evidence="1 2">
    <name type="scientific">Pseudanabaena frigida</name>
    <dbReference type="NCBI Taxonomy" id="945775"/>
    <lineage>
        <taxon>Bacteria</taxon>
        <taxon>Bacillati</taxon>
        <taxon>Cyanobacteriota</taxon>
        <taxon>Cyanophyceae</taxon>
        <taxon>Pseudanabaenales</taxon>
        <taxon>Pseudanabaenaceae</taxon>
        <taxon>Pseudanabaena</taxon>
    </lineage>
</organism>
<gene>
    <name evidence="1" type="ORF">DCF19_17275</name>
</gene>
<comment type="caution">
    <text evidence="1">The sequence shown here is derived from an EMBL/GenBank/DDBJ whole genome shotgun (WGS) entry which is preliminary data.</text>
</comment>
<proteinExistence type="predicted"/>
<reference evidence="1 2" key="1">
    <citation type="submission" date="2018-04" db="EMBL/GenBank/DDBJ databases">
        <authorList>
            <person name="Go L.Y."/>
            <person name="Mitchell J.A."/>
        </authorList>
    </citation>
    <scope>NUCLEOTIDE SEQUENCE [LARGE SCALE GENOMIC DNA]</scope>
    <source>
        <strain evidence="1">ULC066bin1</strain>
    </source>
</reference>
<name>A0A2W4W3A6_9CYAN</name>
<sequence>MTNITGTWLGTYWQMGKPTRFEVTFVQNGNALCGNILDDGYLGEATLQGEVVGRNISFVKSYISITKKRASVNYNGTISEDGNSMQGKWDFFEMLGFQNWEAHRNEENLEDELRKYITVQLPNNVRELEPITI</sequence>
<reference evidence="1 2" key="2">
    <citation type="submission" date="2018-06" db="EMBL/GenBank/DDBJ databases">
        <title>Metagenomic assembly of (sub)arctic Cyanobacteria and their associated microbiome from non-axenic cultures.</title>
        <authorList>
            <person name="Baurain D."/>
        </authorList>
    </citation>
    <scope>NUCLEOTIDE SEQUENCE [LARGE SCALE GENOMIC DNA]</scope>
    <source>
        <strain evidence="1">ULC066bin1</strain>
    </source>
</reference>
<dbReference type="EMBL" id="QBML01000026">
    <property type="protein sequence ID" value="PZO37997.1"/>
    <property type="molecule type" value="Genomic_DNA"/>
</dbReference>
<accession>A0A2W4W3A6</accession>
<evidence type="ECO:0000313" key="2">
    <source>
        <dbReference type="Proteomes" id="UP000249467"/>
    </source>
</evidence>